<evidence type="ECO:0000313" key="2">
    <source>
        <dbReference type="Proteomes" id="UP000094224"/>
    </source>
</evidence>
<name>A0A1E3SSL7_9MYCO</name>
<comment type="caution">
    <text evidence="1">The sequence shown here is derived from an EMBL/GenBank/DDBJ whole genome shotgun (WGS) entry which is preliminary data.</text>
</comment>
<gene>
    <name evidence="1" type="ORF">BHQ21_15070</name>
</gene>
<sequence>MSVLFVIVAVAAMITSLVCLKTAHCIAATVAGLIGIGAFLLANIPAPGGIAAASSSEQSTCQPGFWYRSEDSQCR</sequence>
<accession>A0A1E3SSL7</accession>
<dbReference type="AlphaFoldDB" id="A0A1E3SSL7"/>
<organism evidence="1 2">
    <name type="scientific">Mycobacterium sherrisii</name>
    <dbReference type="NCBI Taxonomy" id="243061"/>
    <lineage>
        <taxon>Bacteria</taxon>
        <taxon>Bacillati</taxon>
        <taxon>Actinomycetota</taxon>
        <taxon>Actinomycetes</taxon>
        <taxon>Mycobacteriales</taxon>
        <taxon>Mycobacteriaceae</taxon>
        <taxon>Mycobacterium</taxon>
        <taxon>Mycobacterium simiae complex</taxon>
    </lineage>
</organism>
<dbReference type="Proteomes" id="UP000094224">
    <property type="component" value="Unassembled WGS sequence"/>
</dbReference>
<proteinExistence type="predicted"/>
<protein>
    <submittedName>
        <fullName evidence="1">Uncharacterized protein</fullName>
    </submittedName>
</protein>
<dbReference type="EMBL" id="MIHC01000025">
    <property type="protein sequence ID" value="ODR05089.1"/>
    <property type="molecule type" value="Genomic_DNA"/>
</dbReference>
<dbReference type="RefSeq" id="WP_069401088.1">
    <property type="nucleotide sequence ID" value="NZ_MIHC01000025.1"/>
</dbReference>
<reference evidence="2" key="1">
    <citation type="submission" date="2016-09" db="EMBL/GenBank/DDBJ databases">
        <authorList>
            <person name="Greninger A.L."/>
            <person name="Jerome K.R."/>
            <person name="Mcnair B."/>
            <person name="Wallis C."/>
            <person name="Fang F."/>
        </authorList>
    </citation>
    <scope>NUCLEOTIDE SEQUENCE [LARGE SCALE GENOMIC DNA]</scope>
    <source>
        <strain evidence="2">BC1_M4</strain>
    </source>
</reference>
<keyword evidence="2" id="KW-1185">Reference proteome</keyword>
<evidence type="ECO:0000313" key="1">
    <source>
        <dbReference type="EMBL" id="ODR05089.1"/>
    </source>
</evidence>